<feature type="transmembrane region" description="Helical" evidence="2">
    <location>
        <begin position="135"/>
        <end position="157"/>
    </location>
</feature>
<protein>
    <recommendedName>
        <fullName evidence="3">Rhodopsin domain-containing protein</fullName>
    </recommendedName>
</protein>
<evidence type="ECO:0000313" key="4">
    <source>
        <dbReference type="EMBL" id="KAF2269051.1"/>
    </source>
</evidence>
<feature type="transmembrane region" description="Helical" evidence="2">
    <location>
        <begin position="28"/>
        <end position="48"/>
    </location>
</feature>
<feature type="transmembrane region" description="Helical" evidence="2">
    <location>
        <begin position="213"/>
        <end position="235"/>
    </location>
</feature>
<proteinExistence type="predicted"/>
<accession>A0A9P4N9F1</accession>
<evidence type="ECO:0000313" key="5">
    <source>
        <dbReference type="Proteomes" id="UP000800093"/>
    </source>
</evidence>
<comment type="caution">
    <text evidence="4">The sequence shown here is derived from an EMBL/GenBank/DDBJ whole genome shotgun (WGS) entry which is preliminary data.</text>
</comment>
<organism evidence="4 5">
    <name type="scientific">Lojkania enalia</name>
    <dbReference type="NCBI Taxonomy" id="147567"/>
    <lineage>
        <taxon>Eukaryota</taxon>
        <taxon>Fungi</taxon>
        <taxon>Dikarya</taxon>
        <taxon>Ascomycota</taxon>
        <taxon>Pezizomycotina</taxon>
        <taxon>Dothideomycetes</taxon>
        <taxon>Pleosporomycetidae</taxon>
        <taxon>Pleosporales</taxon>
        <taxon>Pleosporales incertae sedis</taxon>
        <taxon>Lojkania</taxon>
    </lineage>
</organism>
<name>A0A9P4N9F1_9PLEO</name>
<feature type="domain" description="Rhodopsin" evidence="3">
    <location>
        <begin position="41"/>
        <end position="240"/>
    </location>
</feature>
<evidence type="ECO:0000256" key="1">
    <source>
        <dbReference type="SAM" id="MobiDB-lite"/>
    </source>
</evidence>
<keyword evidence="2" id="KW-0472">Membrane</keyword>
<dbReference type="InterPro" id="IPR049326">
    <property type="entry name" value="Rhodopsin_dom_fungi"/>
</dbReference>
<feature type="transmembrane region" description="Helical" evidence="2">
    <location>
        <begin position="177"/>
        <end position="201"/>
    </location>
</feature>
<feature type="compositionally biased region" description="Basic and acidic residues" evidence="1">
    <location>
        <begin position="324"/>
        <end position="352"/>
    </location>
</feature>
<gene>
    <name evidence="4" type="ORF">CC78DRAFT_529655</name>
</gene>
<keyword evidence="2" id="KW-1133">Transmembrane helix</keyword>
<dbReference type="OrthoDB" id="3918601at2759"/>
<dbReference type="Pfam" id="PF20684">
    <property type="entry name" value="Fung_rhodopsin"/>
    <property type="match status" value="1"/>
</dbReference>
<keyword evidence="5" id="KW-1185">Reference proteome</keyword>
<dbReference type="PANTHER" id="PTHR38794">
    <property type="entry name" value="INTEGRAL MEMBRANE PROTEIN"/>
    <property type="match status" value="1"/>
</dbReference>
<evidence type="ECO:0000259" key="3">
    <source>
        <dbReference type="Pfam" id="PF20684"/>
    </source>
</evidence>
<feature type="region of interest" description="Disordered" evidence="1">
    <location>
        <begin position="309"/>
        <end position="352"/>
    </location>
</feature>
<evidence type="ECO:0000256" key="2">
    <source>
        <dbReference type="SAM" id="Phobius"/>
    </source>
</evidence>
<dbReference type="PANTHER" id="PTHR38794:SF1">
    <property type="entry name" value="INTEGRAL MEMBRANE PROTEIN"/>
    <property type="match status" value="1"/>
</dbReference>
<keyword evidence="2" id="KW-0812">Transmembrane</keyword>
<feature type="transmembrane region" description="Helical" evidence="2">
    <location>
        <begin position="60"/>
        <end position="80"/>
    </location>
</feature>
<sequence>MTRLQYRGSLGVFVTSDNLNPILQVTTWLLLAVTFLLLGFRLLTRLVLKANRKFGIEEVFIILAFILGAGQSATVLAPQARIFAKDWSLVTAKELIAGLKAQYAGDLLFIFSACFAKLSVCASFLALSVDEKHRFVTYGIGSVVIAWSISSIFGLSFRCGTYGTWHGDKTKCINELVFLKYVSIGNLVTDSLLILLPAWVVCPINMPLRQRAAIMLFFSARIMVVIAVIVELVFLPRLFRQAAPREVLPYYIAVQAAQSGSVSTACITYFWPFMRSLRSGLFWQTKSTFTTKNTLATLSRGPTESSWIKTDERKDSRVTSGEQDEIRVKESVTSERVDREDERITSIEAHNY</sequence>
<feature type="transmembrane region" description="Helical" evidence="2">
    <location>
        <begin position="107"/>
        <end position="128"/>
    </location>
</feature>
<reference evidence="5" key="1">
    <citation type="journal article" date="2020" name="Stud. Mycol.">
        <title>101 Dothideomycetes genomes: A test case for predicting lifestyles and emergence of pathogens.</title>
        <authorList>
            <person name="Haridas S."/>
            <person name="Albert R."/>
            <person name="Binder M."/>
            <person name="Bloem J."/>
            <person name="LaButti K."/>
            <person name="Salamov A."/>
            <person name="Andreopoulos B."/>
            <person name="Baker S."/>
            <person name="Barry K."/>
            <person name="Bills G."/>
            <person name="Bluhm B."/>
            <person name="Cannon C."/>
            <person name="Castanera R."/>
            <person name="Culley D."/>
            <person name="Daum C."/>
            <person name="Ezra D."/>
            <person name="Gonzalez J."/>
            <person name="Henrissat B."/>
            <person name="Kuo A."/>
            <person name="Liang C."/>
            <person name="Lipzen A."/>
            <person name="Lutzoni F."/>
            <person name="Magnuson J."/>
            <person name="Mondo S."/>
            <person name="Nolan M."/>
            <person name="Ohm R."/>
            <person name="Pangilinan J."/>
            <person name="Park H.-J."/>
            <person name="Ramirez L."/>
            <person name="Alfaro M."/>
            <person name="Sun H."/>
            <person name="Tritt A."/>
            <person name="Yoshinaga Y."/>
            <person name="Zwiers L.-H."/>
            <person name="Turgeon B."/>
            <person name="Goodwin S."/>
            <person name="Spatafora J."/>
            <person name="Crous P."/>
            <person name="Grigoriev I."/>
        </authorList>
    </citation>
    <scope>NUCLEOTIDE SEQUENCE [LARGE SCALE GENOMIC DNA]</scope>
    <source>
        <strain evidence="5">CBS 304.66</strain>
    </source>
</reference>
<dbReference type="Proteomes" id="UP000800093">
    <property type="component" value="Unassembled WGS sequence"/>
</dbReference>
<dbReference type="EMBL" id="ML986584">
    <property type="protein sequence ID" value="KAF2269051.1"/>
    <property type="molecule type" value="Genomic_DNA"/>
</dbReference>
<dbReference type="AlphaFoldDB" id="A0A9P4N9F1"/>